<name>A0A9X2PC41_9BACT</name>
<feature type="transmembrane region" description="Helical" evidence="1">
    <location>
        <begin position="119"/>
        <end position="139"/>
    </location>
</feature>
<feature type="transmembrane region" description="Helical" evidence="1">
    <location>
        <begin position="6"/>
        <end position="23"/>
    </location>
</feature>
<feature type="transmembrane region" description="Helical" evidence="1">
    <location>
        <begin position="151"/>
        <end position="173"/>
    </location>
</feature>
<organism evidence="2 3">
    <name type="scientific">Aquiflexum gelatinilyticum</name>
    <dbReference type="NCBI Taxonomy" id="2961943"/>
    <lineage>
        <taxon>Bacteria</taxon>
        <taxon>Pseudomonadati</taxon>
        <taxon>Bacteroidota</taxon>
        <taxon>Cytophagia</taxon>
        <taxon>Cytophagales</taxon>
        <taxon>Cyclobacteriaceae</taxon>
        <taxon>Aquiflexum</taxon>
    </lineage>
</organism>
<gene>
    <name evidence="2" type="ORF">NU887_17860</name>
</gene>
<comment type="caution">
    <text evidence="2">The sequence shown here is derived from an EMBL/GenBank/DDBJ whole genome shotgun (WGS) entry which is preliminary data.</text>
</comment>
<dbReference type="EMBL" id="JANSUY010000021">
    <property type="protein sequence ID" value="MCR9016904.1"/>
    <property type="molecule type" value="Genomic_DNA"/>
</dbReference>
<proteinExistence type="predicted"/>
<sequence length="234" mass="27555">MSDYLYSAFLFIGMLLSVPLFFVRDFEFRKLHRIMFVVIFLITILETLGTYTASNGMQNVIYYNLAFVYLETILILYFFQIAFLSDKAKKIVSLAIGGFFFWALFYSIFFQSLFVFHNVSYVIGGVLLISFCMYFFYGLMKEDWYQDKNLLILPIFWIVTMIMFFYSGSLLYFASFRFISGANIELMIKINYIIQFLSVLMYWVMGTAFYIPFWLEGKQPNVNGGLNTPTEVLK</sequence>
<evidence type="ECO:0000313" key="2">
    <source>
        <dbReference type="EMBL" id="MCR9016904.1"/>
    </source>
</evidence>
<dbReference type="AlphaFoldDB" id="A0A9X2PC41"/>
<feature type="transmembrane region" description="Helical" evidence="1">
    <location>
        <begin position="193"/>
        <end position="215"/>
    </location>
</feature>
<protein>
    <submittedName>
        <fullName evidence="2">Uncharacterized protein</fullName>
    </submittedName>
</protein>
<evidence type="ECO:0000313" key="3">
    <source>
        <dbReference type="Proteomes" id="UP001142175"/>
    </source>
</evidence>
<keyword evidence="1" id="KW-0472">Membrane</keyword>
<keyword evidence="1" id="KW-0812">Transmembrane</keyword>
<dbReference type="Proteomes" id="UP001142175">
    <property type="component" value="Unassembled WGS sequence"/>
</dbReference>
<keyword evidence="3" id="KW-1185">Reference proteome</keyword>
<feature type="transmembrane region" description="Helical" evidence="1">
    <location>
        <begin position="60"/>
        <end position="79"/>
    </location>
</feature>
<reference evidence="2" key="1">
    <citation type="submission" date="2022-08" db="EMBL/GenBank/DDBJ databases">
        <authorList>
            <person name="Zhang D."/>
        </authorList>
    </citation>
    <scope>NUCLEOTIDE SEQUENCE</scope>
    <source>
        <strain evidence="2">XJ19-11</strain>
    </source>
</reference>
<evidence type="ECO:0000256" key="1">
    <source>
        <dbReference type="SAM" id="Phobius"/>
    </source>
</evidence>
<feature type="transmembrane region" description="Helical" evidence="1">
    <location>
        <begin position="35"/>
        <end position="54"/>
    </location>
</feature>
<dbReference type="RefSeq" id="WP_258424750.1">
    <property type="nucleotide sequence ID" value="NZ_JANAEZ010000002.1"/>
</dbReference>
<feature type="transmembrane region" description="Helical" evidence="1">
    <location>
        <begin position="91"/>
        <end position="113"/>
    </location>
</feature>
<keyword evidence="1" id="KW-1133">Transmembrane helix</keyword>
<accession>A0A9X2PC41</accession>